<dbReference type="Gene3D" id="1.10.238.20">
    <property type="entry name" value="Pheromone/general odorant binding protein domain"/>
    <property type="match status" value="2"/>
</dbReference>
<evidence type="ECO:0000313" key="6">
    <source>
        <dbReference type="EnsemblMetazoa" id="AATE006598-PA.1"/>
    </source>
</evidence>
<dbReference type="VEuPathDB" id="VectorBase:AATE006598"/>
<dbReference type="PANTHER" id="PTHR11857">
    <property type="entry name" value="ODORANT BINDING PROTEIN-RELATED"/>
    <property type="match status" value="1"/>
</dbReference>
<proteinExistence type="inferred from homology"/>
<dbReference type="SMART" id="SM00708">
    <property type="entry name" value="PhBP"/>
    <property type="match status" value="1"/>
</dbReference>
<dbReference type="SUPFAM" id="SSF47565">
    <property type="entry name" value="Insect pheromone/odorant-binding proteins"/>
    <property type="match status" value="2"/>
</dbReference>
<dbReference type="PANTHER" id="PTHR11857:SF46">
    <property type="entry name" value="GENERAL ODORANT-BINDING PROTEIN 99A-RELATED"/>
    <property type="match status" value="1"/>
</dbReference>
<evidence type="ECO:0000256" key="4">
    <source>
        <dbReference type="ARBA" id="ARBA00022729"/>
    </source>
</evidence>
<keyword evidence="4" id="KW-0732">Signal</keyword>
<dbReference type="AlphaFoldDB" id="A0A182IW37"/>
<dbReference type="CDD" id="cd23992">
    <property type="entry name" value="PBP_GOBP"/>
    <property type="match status" value="1"/>
</dbReference>
<comment type="similarity">
    <text evidence="2">Belongs to the PBP/GOBP family.</text>
</comment>
<evidence type="ECO:0000256" key="1">
    <source>
        <dbReference type="ARBA" id="ARBA00004613"/>
    </source>
</evidence>
<reference evidence="6" key="1">
    <citation type="submission" date="2022-08" db="UniProtKB">
        <authorList>
            <consortium name="EnsemblMetazoa"/>
        </authorList>
    </citation>
    <scope>IDENTIFICATION</scope>
    <source>
        <strain evidence="6">EBRO</strain>
    </source>
</reference>
<dbReference type="EnsemblMetazoa" id="AATE006598-RA">
    <property type="protein sequence ID" value="AATE006598-PA.1"/>
    <property type="gene ID" value="AATE006598"/>
</dbReference>
<organism evidence="6">
    <name type="scientific">Anopheles atroparvus</name>
    <name type="common">European mosquito</name>
    <dbReference type="NCBI Taxonomy" id="41427"/>
    <lineage>
        <taxon>Eukaryota</taxon>
        <taxon>Metazoa</taxon>
        <taxon>Ecdysozoa</taxon>
        <taxon>Arthropoda</taxon>
        <taxon>Hexapoda</taxon>
        <taxon>Insecta</taxon>
        <taxon>Pterygota</taxon>
        <taxon>Neoptera</taxon>
        <taxon>Endopterygota</taxon>
        <taxon>Diptera</taxon>
        <taxon>Nematocera</taxon>
        <taxon>Culicoidea</taxon>
        <taxon>Culicidae</taxon>
        <taxon>Anophelinae</taxon>
        <taxon>Anopheles</taxon>
    </lineage>
</organism>
<dbReference type="GO" id="GO:0005549">
    <property type="term" value="F:odorant binding"/>
    <property type="evidence" value="ECO:0007669"/>
    <property type="project" value="InterPro"/>
</dbReference>
<keyword evidence="5" id="KW-1015">Disulfide bond</keyword>
<evidence type="ECO:0000256" key="5">
    <source>
        <dbReference type="ARBA" id="ARBA00023157"/>
    </source>
</evidence>
<evidence type="ECO:0000256" key="2">
    <source>
        <dbReference type="ARBA" id="ARBA00008098"/>
    </source>
</evidence>
<sequence>MSSGWLSYGVLVLLLVASTTRATGFTEHSVVEKSFVQAQQECVEYLHIPKHRLYQYLNYNFPNDAQTKCMIRCVGLNLKWWDADGVLRPSVIAQYFLPDGTDEENQERTYACILRRTAPEEGGSCRQAFHIFQCYLEQFGELLNCPKLVPLEDTQLAEAVHFCLGVVEVSLGEFRHYTTEGNFLDTDASRCLLRCIVIRTGVYSDLHGPFQPRYELQFGSPTLWNDLQADVCAIRLRREGLEECTLAARAVYECYDFGGTLQPALWRALDLLQAQEDALEATLTFVPMREWWRYDDDDDEDENEDEHDVLVKVGKGKEMTVCRMADSLVEIATPTVAEKRTWKDTGGYRAIGNADGNSLVAGMVKRWK</sequence>
<dbReference type="Pfam" id="PF01395">
    <property type="entry name" value="PBP_GOBP"/>
    <property type="match status" value="1"/>
</dbReference>
<protein>
    <recommendedName>
        <fullName evidence="7">Odorant-binding protein</fullName>
    </recommendedName>
</protein>
<dbReference type="GO" id="GO:0007608">
    <property type="term" value="P:sensory perception of smell"/>
    <property type="evidence" value="ECO:0007669"/>
    <property type="project" value="TreeGrafter"/>
</dbReference>
<accession>A0A182IW37</accession>
<evidence type="ECO:0008006" key="7">
    <source>
        <dbReference type="Google" id="ProtNLM"/>
    </source>
</evidence>
<dbReference type="GO" id="GO:0005615">
    <property type="term" value="C:extracellular space"/>
    <property type="evidence" value="ECO:0007669"/>
    <property type="project" value="TreeGrafter"/>
</dbReference>
<name>A0A182IW37_ANOAO</name>
<evidence type="ECO:0000256" key="3">
    <source>
        <dbReference type="ARBA" id="ARBA00022525"/>
    </source>
</evidence>
<dbReference type="InterPro" id="IPR036728">
    <property type="entry name" value="PBP_GOBP_sf"/>
</dbReference>
<dbReference type="FunFam" id="1.10.238.20:FF:000002">
    <property type="entry name" value="AGAP000641-PA"/>
    <property type="match status" value="1"/>
</dbReference>
<keyword evidence="3" id="KW-0964">Secreted</keyword>
<dbReference type="InterPro" id="IPR006170">
    <property type="entry name" value="PBP/GOBP"/>
</dbReference>
<comment type="subcellular location">
    <subcellularLocation>
        <location evidence="1">Secreted</location>
    </subcellularLocation>
</comment>